<evidence type="ECO:0000256" key="3">
    <source>
        <dbReference type="ARBA" id="ARBA00022989"/>
    </source>
</evidence>
<name>A0ABZ3F4N4_9HELI</name>
<evidence type="ECO:0000313" key="7">
    <source>
        <dbReference type="Proteomes" id="UP001434737"/>
    </source>
</evidence>
<dbReference type="SUPFAM" id="SSF103481">
    <property type="entry name" value="Multidrug resistance efflux transporter EmrE"/>
    <property type="match status" value="1"/>
</dbReference>
<dbReference type="Gene3D" id="1.10.3730.20">
    <property type="match status" value="1"/>
</dbReference>
<evidence type="ECO:0000313" key="6">
    <source>
        <dbReference type="EMBL" id="XAM17155.1"/>
    </source>
</evidence>
<feature type="transmembrane region" description="Helical" evidence="5">
    <location>
        <begin position="84"/>
        <end position="106"/>
    </location>
</feature>
<gene>
    <name evidence="6" type="ORF">V3I05_05530</name>
</gene>
<proteinExistence type="predicted"/>
<dbReference type="Proteomes" id="UP001434737">
    <property type="component" value="Chromosome"/>
</dbReference>
<organism evidence="6 7">
    <name type="scientific">Helicobacter mastomyrinus</name>
    <dbReference type="NCBI Taxonomy" id="287948"/>
    <lineage>
        <taxon>Bacteria</taxon>
        <taxon>Pseudomonadati</taxon>
        <taxon>Campylobacterota</taxon>
        <taxon>Epsilonproteobacteria</taxon>
        <taxon>Campylobacterales</taxon>
        <taxon>Helicobacteraceae</taxon>
        <taxon>Helicobacter</taxon>
    </lineage>
</organism>
<feature type="transmembrane region" description="Helical" evidence="5">
    <location>
        <begin position="32"/>
        <end position="49"/>
    </location>
</feature>
<reference evidence="6 7" key="1">
    <citation type="submission" date="2024-02" db="EMBL/GenBank/DDBJ databases">
        <title>Genome and pathogenicity analysis of Helicobacter mastomyrinus isolated from mice.</title>
        <authorList>
            <person name="Zhu L."/>
        </authorList>
    </citation>
    <scope>NUCLEOTIDE SEQUENCE [LARGE SCALE GENOMIC DNA]</scope>
    <source>
        <strain evidence="6 7">Hm-17</strain>
    </source>
</reference>
<evidence type="ECO:0000256" key="4">
    <source>
        <dbReference type="ARBA" id="ARBA00023136"/>
    </source>
</evidence>
<keyword evidence="4 5" id="KW-0472">Membrane</keyword>
<sequence length="111" mass="12518">MLKELAVFFIAAFFEILGCFSFWAVFKLQKSPYFLILGVICVIAFAFLLTKGELEFAGRAYAIYGGVYIASSFLWLYIVEKQSFNIYDIVGVLFVCCGILIILFGAKITHL</sequence>
<dbReference type="InterPro" id="IPR037185">
    <property type="entry name" value="EmrE-like"/>
</dbReference>
<evidence type="ECO:0000256" key="1">
    <source>
        <dbReference type="ARBA" id="ARBA00022475"/>
    </source>
</evidence>
<evidence type="ECO:0000256" key="2">
    <source>
        <dbReference type="ARBA" id="ARBA00022692"/>
    </source>
</evidence>
<keyword evidence="2 5" id="KW-0812">Transmembrane</keyword>
<keyword evidence="3 5" id="KW-1133">Transmembrane helix</keyword>
<keyword evidence="7" id="KW-1185">Reference proteome</keyword>
<dbReference type="EMBL" id="CP145316">
    <property type="protein sequence ID" value="XAM17155.1"/>
    <property type="molecule type" value="Genomic_DNA"/>
</dbReference>
<dbReference type="PANTHER" id="PTHR36116">
    <property type="entry name" value="UPF0060 MEMBRANE PROTEIN YNFA"/>
    <property type="match status" value="1"/>
</dbReference>
<accession>A0ABZ3F4N4</accession>
<dbReference type="RefSeq" id="WP_300450522.1">
    <property type="nucleotide sequence ID" value="NZ_CP145316.1"/>
</dbReference>
<protein>
    <submittedName>
        <fullName evidence="6">Uncharacterized protein</fullName>
    </submittedName>
</protein>
<dbReference type="Pfam" id="PF02694">
    <property type="entry name" value="UPF0060"/>
    <property type="match status" value="1"/>
</dbReference>
<dbReference type="PANTHER" id="PTHR36116:SF1">
    <property type="entry name" value="UPF0060 MEMBRANE PROTEIN YNFA"/>
    <property type="match status" value="1"/>
</dbReference>
<evidence type="ECO:0000256" key="5">
    <source>
        <dbReference type="SAM" id="Phobius"/>
    </source>
</evidence>
<dbReference type="InterPro" id="IPR003844">
    <property type="entry name" value="UPF0060"/>
</dbReference>
<keyword evidence="1" id="KW-1003">Cell membrane</keyword>
<feature type="transmembrane region" description="Helical" evidence="5">
    <location>
        <begin position="7"/>
        <end position="26"/>
    </location>
</feature>
<feature type="transmembrane region" description="Helical" evidence="5">
    <location>
        <begin position="61"/>
        <end position="78"/>
    </location>
</feature>